<dbReference type="AlphaFoldDB" id="A0A369A293"/>
<gene>
    <name evidence="1" type="ORF">DES35_103190</name>
</gene>
<dbReference type="RefSeq" id="WP_114366330.1">
    <property type="nucleotide sequence ID" value="NZ_BHZF01000003.1"/>
</dbReference>
<name>A0A369A293_9FLAO</name>
<dbReference type="EMBL" id="QPJS01000003">
    <property type="protein sequence ID" value="RCX03305.1"/>
    <property type="molecule type" value="Genomic_DNA"/>
</dbReference>
<organism evidence="1 2">
    <name type="scientific">Schleiferia thermophila</name>
    <dbReference type="NCBI Taxonomy" id="884107"/>
    <lineage>
        <taxon>Bacteria</taxon>
        <taxon>Pseudomonadati</taxon>
        <taxon>Bacteroidota</taxon>
        <taxon>Flavobacteriia</taxon>
        <taxon>Flavobacteriales</taxon>
        <taxon>Schleiferiaceae</taxon>
        <taxon>Schleiferia</taxon>
    </lineage>
</organism>
<sequence length="198" mass="23256">MVEDGLLIAENNKFSLPGFAHLIDETWNRDLEIQYFINHFRAVTQIVKCIPFIKGIGIARNSFLKGSNEVFLNFIVEPGTVHTTYYIVDKILSVFNRLSIFDVKVQFIFPKNEHVNLRTVEGFFAQIAHTVYGIYRFNNNTQKKCIFSRLINLFFENLCKEKALSKYYNPRFTNLFCNIENYIEKIRSIQKNQSILYA</sequence>
<protein>
    <submittedName>
        <fullName evidence="1">Uncharacterized protein</fullName>
    </submittedName>
</protein>
<evidence type="ECO:0000313" key="2">
    <source>
        <dbReference type="Proteomes" id="UP000253517"/>
    </source>
</evidence>
<comment type="caution">
    <text evidence="1">The sequence shown here is derived from an EMBL/GenBank/DDBJ whole genome shotgun (WGS) entry which is preliminary data.</text>
</comment>
<accession>A0A369A293</accession>
<reference evidence="1 2" key="1">
    <citation type="submission" date="2018-07" db="EMBL/GenBank/DDBJ databases">
        <title>Genomic Encyclopedia of Type Strains, Phase IV (KMG-IV): sequencing the most valuable type-strain genomes for metagenomic binning, comparative biology and taxonomic classification.</title>
        <authorList>
            <person name="Goeker M."/>
        </authorList>
    </citation>
    <scope>NUCLEOTIDE SEQUENCE [LARGE SCALE GENOMIC DNA]</scope>
    <source>
        <strain evidence="1 2">DSM 21410</strain>
    </source>
</reference>
<evidence type="ECO:0000313" key="1">
    <source>
        <dbReference type="EMBL" id="RCX03305.1"/>
    </source>
</evidence>
<dbReference type="Proteomes" id="UP000253517">
    <property type="component" value="Unassembled WGS sequence"/>
</dbReference>
<keyword evidence="2" id="KW-1185">Reference proteome</keyword>
<proteinExistence type="predicted"/>